<evidence type="ECO:0000256" key="7">
    <source>
        <dbReference type="ARBA" id="ARBA00022779"/>
    </source>
</evidence>
<dbReference type="PANTHER" id="PTHR35091:SF2">
    <property type="entry name" value="FLAGELLAR PROTEIN FLIL"/>
    <property type="match status" value="1"/>
</dbReference>
<keyword evidence="12" id="KW-1185">Reference proteome</keyword>
<evidence type="ECO:0000313" key="11">
    <source>
        <dbReference type="EMBL" id="MFC5003935.1"/>
    </source>
</evidence>
<keyword evidence="8 10" id="KW-1133">Transmembrane helix</keyword>
<keyword evidence="6 10" id="KW-0812">Transmembrane</keyword>
<keyword evidence="11" id="KW-0282">Flagellum</keyword>
<evidence type="ECO:0000256" key="8">
    <source>
        <dbReference type="ARBA" id="ARBA00022989"/>
    </source>
</evidence>
<keyword evidence="11" id="KW-0966">Cell projection</keyword>
<keyword evidence="4 10" id="KW-1003">Cell membrane</keyword>
<dbReference type="PANTHER" id="PTHR35091">
    <property type="entry name" value="FLAGELLAR PROTEIN FLIL"/>
    <property type="match status" value="1"/>
</dbReference>
<dbReference type="RefSeq" id="WP_380123336.1">
    <property type="nucleotide sequence ID" value="NZ_JBHSIU010000054.1"/>
</dbReference>
<reference evidence="12" key="1">
    <citation type="journal article" date="2019" name="Int. J. Syst. Evol. Microbiol.">
        <title>The Global Catalogue of Microorganisms (GCM) 10K type strain sequencing project: providing services to taxonomists for standard genome sequencing and annotation.</title>
        <authorList>
            <consortium name="The Broad Institute Genomics Platform"/>
            <consortium name="The Broad Institute Genome Sequencing Center for Infectious Disease"/>
            <person name="Wu L."/>
            <person name="Ma J."/>
        </authorList>
    </citation>
    <scope>NUCLEOTIDE SEQUENCE [LARGE SCALE GENOMIC DNA]</scope>
    <source>
        <strain evidence="12">CGMCC 4.7152</strain>
    </source>
</reference>
<name>A0ABV9W7J9_9ACTN</name>
<dbReference type="Proteomes" id="UP001595912">
    <property type="component" value="Unassembled WGS sequence"/>
</dbReference>
<comment type="subcellular location">
    <subcellularLocation>
        <location evidence="2">Cell membrane</location>
        <topology evidence="2">Single-pass membrane protein</topology>
    </subcellularLocation>
</comment>
<comment type="function">
    <text evidence="1 10">Controls the rotational direction of flagella during chemotaxis.</text>
</comment>
<comment type="caution">
    <text evidence="11">The sequence shown here is derived from an EMBL/GenBank/DDBJ whole genome shotgun (WGS) entry which is preliminary data.</text>
</comment>
<keyword evidence="7 10" id="KW-0283">Flagellar rotation</keyword>
<keyword evidence="9 10" id="KW-0472">Membrane</keyword>
<protein>
    <recommendedName>
        <fullName evidence="10">Flagellar protein FliL</fullName>
    </recommendedName>
</protein>
<dbReference type="Pfam" id="PF03748">
    <property type="entry name" value="FliL"/>
    <property type="match status" value="1"/>
</dbReference>
<keyword evidence="5 10" id="KW-0145">Chemotaxis</keyword>
<keyword evidence="11" id="KW-0969">Cilium</keyword>
<proteinExistence type="inferred from homology"/>
<dbReference type="EMBL" id="JBHSIU010000054">
    <property type="protein sequence ID" value="MFC5003935.1"/>
    <property type="molecule type" value="Genomic_DNA"/>
</dbReference>
<evidence type="ECO:0000256" key="5">
    <source>
        <dbReference type="ARBA" id="ARBA00022500"/>
    </source>
</evidence>
<comment type="similarity">
    <text evidence="3 10">Belongs to the FliL family.</text>
</comment>
<gene>
    <name evidence="11" type="primary">fliL</name>
    <name evidence="11" type="ORF">ACFPIJ_39690</name>
</gene>
<evidence type="ECO:0000256" key="2">
    <source>
        <dbReference type="ARBA" id="ARBA00004162"/>
    </source>
</evidence>
<sequence length="153" mass="16598">MAKDEKDKATEEAPKKGGKKKLIMILAIVLVALAGGGYGGYLMFAPKPAAAEEKLVAGIVVPLDAVTINLADGHYLKLKMTLQATDKAAEAPDGSKALDAAISLFSNMDSKELLTNEGREKYKTQLKEKVIVAYTVEKEKEIMDVYYTTFVIQ</sequence>
<dbReference type="InterPro" id="IPR005503">
    <property type="entry name" value="FliL"/>
</dbReference>
<evidence type="ECO:0000313" key="12">
    <source>
        <dbReference type="Proteomes" id="UP001595912"/>
    </source>
</evidence>
<evidence type="ECO:0000256" key="6">
    <source>
        <dbReference type="ARBA" id="ARBA00022692"/>
    </source>
</evidence>
<organism evidence="11 12">
    <name type="scientific">Dactylosporangium cerinum</name>
    <dbReference type="NCBI Taxonomy" id="1434730"/>
    <lineage>
        <taxon>Bacteria</taxon>
        <taxon>Bacillati</taxon>
        <taxon>Actinomycetota</taxon>
        <taxon>Actinomycetes</taxon>
        <taxon>Micromonosporales</taxon>
        <taxon>Micromonosporaceae</taxon>
        <taxon>Dactylosporangium</taxon>
    </lineage>
</organism>
<evidence type="ECO:0000256" key="3">
    <source>
        <dbReference type="ARBA" id="ARBA00008281"/>
    </source>
</evidence>
<accession>A0ABV9W7J9</accession>
<evidence type="ECO:0000256" key="9">
    <source>
        <dbReference type="ARBA" id="ARBA00023136"/>
    </source>
</evidence>
<evidence type="ECO:0000256" key="10">
    <source>
        <dbReference type="RuleBase" id="RU364125"/>
    </source>
</evidence>
<evidence type="ECO:0000256" key="1">
    <source>
        <dbReference type="ARBA" id="ARBA00002254"/>
    </source>
</evidence>
<evidence type="ECO:0000256" key="4">
    <source>
        <dbReference type="ARBA" id="ARBA00022475"/>
    </source>
</evidence>
<feature type="transmembrane region" description="Helical" evidence="10">
    <location>
        <begin position="21"/>
        <end position="44"/>
    </location>
</feature>